<name>A0A382HAL5_9ZZZZ</name>
<feature type="transmembrane region" description="Helical" evidence="1">
    <location>
        <begin position="247"/>
        <end position="264"/>
    </location>
</feature>
<evidence type="ECO:0008006" key="3">
    <source>
        <dbReference type="Google" id="ProtNLM"/>
    </source>
</evidence>
<gene>
    <name evidence="2" type="ORF">METZ01_LOCUS236657</name>
</gene>
<feature type="transmembrane region" description="Helical" evidence="1">
    <location>
        <begin position="176"/>
        <end position="197"/>
    </location>
</feature>
<feature type="non-terminal residue" evidence="2">
    <location>
        <position position="325"/>
    </location>
</feature>
<dbReference type="EMBL" id="UINC01059893">
    <property type="protein sequence ID" value="SVB83803.1"/>
    <property type="molecule type" value="Genomic_DNA"/>
</dbReference>
<feature type="transmembrane region" description="Helical" evidence="1">
    <location>
        <begin position="107"/>
        <end position="127"/>
    </location>
</feature>
<dbReference type="InterPro" id="IPR000883">
    <property type="entry name" value="Cyt_C_Oxase_1"/>
</dbReference>
<keyword evidence="1" id="KW-0812">Transmembrane</keyword>
<feature type="transmembrane region" description="Helical" evidence="1">
    <location>
        <begin position="147"/>
        <end position="164"/>
    </location>
</feature>
<dbReference type="SUPFAM" id="SSF81442">
    <property type="entry name" value="Cytochrome c oxidase subunit I-like"/>
    <property type="match status" value="1"/>
</dbReference>
<proteinExistence type="predicted"/>
<evidence type="ECO:0000256" key="1">
    <source>
        <dbReference type="SAM" id="Phobius"/>
    </source>
</evidence>
<organism evidence="2">
    <name type="scientific">marine metagenome</name>
    <dbReference type="NCBI Taxonomy" id="408172"/>
    <lineage>
        <taxon>unclassified sequences</taxon>
        <taxon>metagenomes</taxon>
        <taxon>ecological metagenomes</taxon>
    </lineage>
</organism>
<keyword evidence="1" id="KW-0472">Membrane</keyword>
<dbReference type="AlphaFoldDB" id="A0A382HAL5"/>
<sequence length="325" mass="35084">MDEQSDSSATIAPEAKAEAINASCRGPVLFLFFSAAVWLVQAALAGALGSFKVHVPGFLADCPLLTYGHLQANAWAAFLFGFAGNAGLGLTLWMLSRLRGMPLARPGFVVAGTILWNVGVTAAMVGISLGDQSGVVGLEIPKYASRVLLIGQAFIAFSAILTYFSRRHKQLYPSTWYLTASLVVFPWVVGTVHWLLVETPVRGAAQIPVAHWAATSLVQIWLGCIGLAAVIYFIPKILQRELFSRQWAAFGFWMLLLLGGWVNLNSGAPLPVWQITLSQFASGMFIFVVIAVGWNLRQTAKGVPLLGSDNLTLKFMGFALGAWIV</sequence>
<feature type="transmembrane region" description="Helical" evidence="1">
    <location>
        <begin position="74"/>
        <end position="95"/>
    </location>
</feature>
<dbReference type="InterPro" id="IPR036927">
    <property type="entry name" value="Cyt_c_oxase-like_su1_sf"/>
</dbReference>
<dbReference type="GO" id="GO:0020037">
    <property type="term" value="F:heme binding"/>
    <property type="evidence" value="ECO:0007669"/>
    <property type="project" value="InterPro"/>
</dbReference>
<dbReference type="Pfam" id="PF00115">
    <property type="entry name" value="COX1"/>
    <property type="match status" value="1"/>
</dbReference>
<dbReference type="GO" id="GO:0009060">
    <property type="term" value="P:aerobic respiration"/>
    <property type="evidence" value="ECO:0007669"/>
    <property type="project" value="InterPro"/>
</dbReference>
<dbReference type="GO" id="GO:0016020">
    <property type="term" value="C:membrane"/>
    <property type="evidence" value="ECO:0007669"/>
    <property type="project" value="InterPro"/>
</dbReference>
<accession>A0A382HAL5</accession>
<protein>
    <recommendedName>
        <fullName evidence="3">Cytochrome oxidase subunit I profile domain-containing protein</fullName>
    </recommendedName>
</protein>
<dbReference type="Gene3D" id="1.20.210.10">
    <property type="entry name" value="Cytochrome c oxidase-like, subunit I domain"/>
    <property type="match status" value="1"/>
</dbReference>
<keyword evidence="1" id="KW-1133">Transmembrane helix</keyword>
<feature type="transmembrane region" description="Helical" evidence="1">
    <location>
        <begin position="28"/>
        <end position="51"/>
    </location>
</feature>
<evidence type="ECO:0000313" key="2">
    <source>
        <dbReference type="EMBL" id="SVB83803.1"/>
    </source>
</evidence>
<reference evidence="2" key="1">
    <citation type="submission" date="2018-05" db="EMBL/GenBank/DDBJ databases">
        <authorList>
            <person name="Lanie J.A."/>
            <person name="Ng W.-L."/>
            <person name="Kazmierczak K.M."/>
            <person name="Andrzejewski T.M."/>
            <person name="Davidsen T.M."/>
            <person name="Wayne K.J."/>
            <person name="Tettelin H."/>
            <person name="Glass J.I."/>
            <person name="Rusch D."/>
            <person name="Podicherti R."/>
            <person name="Tsui H.-C.T."/>
            <person name="Winkler M.E."/>
        </authorList>
    </citation>
    <scope>NUCLEOTIDE SEQUENCE</scope>
</reference>
<dbReference type="GO" id="GO:0004129">
    <property type="term" value="F:cytochrome-c oxidase activity"/>
    <property type="evidence" value="ECO:0007669"/>
    <property type="project" value="InterPro"/>
</dbReference>
<feature type="transmembrane region" description="Helical" evidence="1">
    <location>
        <begin position="276"/>
        <end position="296"/>
    </location>
</feature>
<feature type="transmembrane region" description="Helical" evidence="1">
    <location>
        <begin position="209"/>
        <end position="235"/>
    </location>
</feature>